<keyword evidence="8 10" id="KW-1133">Transmembrane helix</keyword>
<accession>A0ABN1G8Y7</accession>
<comment type="similarity">
    <text evidence="3">Belongs to the binding-protein-dependent transport system permease family. HisMQ subfamily.</text>
</comment>
<evidence type="ECO:0000256" key="10">
    <source>
        <dbReference type="RuleBase" id="RU363032"/>
    </source>
</evidence>
<comment type="caution">
    <text evidence="12">The sequence shown here is derived from an EMBL/GenBank/DDBJ whole genome shotgun (WGS) entry which is preliminary data.</text>
</comment>
<feature type="transmembrane region" description="Helical" evidence="10">
    <location>
        <begin position="23"/>
        <end position="43"/>
    </location>
</feature>
<feature type="transmembrane region" description="Helical" evidence="10">
    <location>
        <begin position="81"/>
        <end position="103"/>
    </location>
</feature>
<dbReference type="Proteomes" id="UP001424441">
    <property type="component" value="Unassembled WGS sequence"/>
</dbReference>
<dbReference type="RefSeq" id="WP_343805549.1">
    <property type="nucleotide sequence ID" value="NZ_BAAADE010000003.1"/>
</dbReference>
<feature type="transmembrane region" description="Helical" evidence="10">
    <location>
        <begin position="55"/>
        <end position="75"/>
    </location>
</feature>
<evidence type="ECO:0000256" key="1">
    <source>
        <dbReference type="ARBA" id="ARBA00003159"/>
    </source>
</evidence>
<dbReference type="Pfam" id="PF00528">
    <property type="entry name" value="BPD_transp_1"/>
    <property type="match status" value="1"/>
</dbReference>
<reference evidence="12 13" key="1">
    <citation type="journal article" date="2019" name="Int. J. Syst. Evol. Microbiol.">
        <title>The Global Catalogue of Microorganisms (GCM) 10K type strain sequencing project: providing services to taxonomists for standard genome sequencing and annotation.</title>
        <authorList>
            <consortium name="The Broad Institute Genomics Platform"/>
            <consortium name="The Broad Institute Genome Sequencing Center for Infectious Disease"/>
            <person name="Wu L."/>
            <person name="Ma J."/>
        </authorList>
    </citation>
    <scope>NUCLEOTIDE SEQUENCE [LARGE SCALE GENOMIC DNA]</scope>
    <source>
        <strain evidence="12 13">JCM 15115</strain>
    </source>
</reference>
<name>A0ABN1G8Y7_9HYPH</name>
<dbReference type="CDD" id="cd06261">
    <property type="entry name" value="TM_PBP2"/>
    <property type="match status" value="1"/>
</dbReference>
<dbReference type="PANTHER" id="PTHR30614">
    <property type="entry name" value="MEMBRANE COMPONENT OF AMINO ACID ABC TRANSPORTER"/>
    <property type="match status" value="1"/>
</dbReference>
<comment type="subcellular location">
    <subcellularLocation>
        <location evidence="2">Cell inner membrane</location>
        <topology evidence="2">Multi-pass membrane protein</topology>
    </subcellularLocation>
    <subcellularLocation>
        <location evidence="10">Cell membrane</location>
        <topology evidence="10">Multi-pass membrane protein</topology>
    </subcellularLocation>
</comment>
<evidence type="ECO:0000256" key="7">
    <source>
        <dbReference type="ARBA" id="ARBA00022970"/>
    </source>
</evidence>
<dbReference type="InterPro" id="IPR043429">
    <property type="entry name" value="ArtM/GltK/GlnP/TcyL/YhdX-like"/>
</dbReference>
<evidence type="ECO:0000313" key="12">
    <source>
        <dbReference type="EMBL" id="GAA0606400.1"/>
    </source>
</evidence>
<dbReference type="InterPro" id="IPR010065">
    <property type="entry name" value="AA_ABC_transptr_permease_3TM"/>
</dbReference>
<evidence type="ECO:0000256" key="3">
    <source>
        <dbReference type="ARBA" id="ARBA00010072"/>
    </source>
</evidence>
<comment type="function">
    <text evidence="1">Part of the binding-protein-dependent transport system for glutamine; probably responsible for the translocation of the substrate across the membrane.</text>
</comment>
<evidence type="ECO:0000259" key="11">
    <source>
        <dbReference type="PROSITE" id="PS50928"/>
    </source>
</evidence>
<evidence type="ECO:0000256" key="8">
    <source>
        <dbReference type="ARBA" id="ARBA00022989"/>
    </source>
</evidence>
<evidence type="ECO:0000256" key="6">
    <source>
        <dbReference type="ARBA" id="ARBA00022692"/>
    </source>
</evidence>
<keyword evidence="5" id="KW-1003">Cell membrane</keyword>
<dbReference type="SUPFAM" id="SSF161098">
    <property type="entry name" value="MetI-like"/>
    <property type="match status" value="1"/>
</dbReference>
<dbReference type="PANTHER" id="PTHR30614:SF20">
    <property type="entry name" value="GLUTAMINE TRANSPORT SYSTEM PERMEASE PROTEIN GLNP"/>
    <property type="match status" value="1"/>
</dbReference>
<gene>
    <name evidence="12" type="ORF">GCM10008943_22510</name>
</gene>
<evidence type="ECO:0000313" key="13">
    <source>
        <dbReference type="Proteomes" id="UP001424441"/>
    </source>
</evidence>
<keyword evidence="9 10" id="KW-0472">Membrane</keyword>
<dbReference type="Gene3D" id="1.10.3720.10">
    <property type="entry name" value="MetI-like"/>
    <property type="match status" value="1"/>
</dbReference>
<feature type="transmembrane region" description="Helical" evidence="10">
    <location>
        <begin position="189"/>
        <end position="208"/>
    </location>
</feature>
<organism evidence="12 13">
    <name type="scientific">Paenochrobactrum glaciei</name>
    <dbReference type="NCBI Taxonomy" id="486407"/>
    <lineage>
        <taxon>Bacteria</taxon>
        <taxon>Pseudomonadati</taxon>
        <taxon>Pseudomonadota</taxon>
        <taxon>Alphaproteobacteria</taxon>
        <taxon>Hyphomicrobiales</taxon>
        <taxon>Brucellaceae</taxon>
        <taxon>Paenochrobactrum</taxon>
    </lineage>
</organism>
<dbReference type="NCBIfam" id="TIGR01726">
    <property type="entry name" value="HEQRo_perm_3TM"/>
    <property type="match status" value="1"/>
</dbReference>
<dbReference type="EMBL" id="BAAADE010000003">
    <property type="protein sequence ID" value="GAA0606400.1"/>
    <property type="molecule type" value="Genomic_DNA"/>
</dbReference>
<dbReference type="PROSITE" id="PS50928">
    <property type="entry name" value="ABC_TM1"/>
    <property type="match status" value="1"/>
</dbReference>
<protein>
    <submittedName>
        <fullName evidence="12">Amino acid ABC transporter permease</fullName>
    </submittedName>
</protein>
<feature type="transmembrane region" description="Helical" evidence="10">
    <location>
        <begin position="161"/>
        <end position="183"/>
    </location>
</feature>
<proteinExistence type="inferred from homology"/>
<evidence type="ECO:0000256" key="4">
    <source>
        <dbReference type="ARBA" id="ARBA00022448"/>
    </source>
</evidence>
<feature type="domain" description="ABC transmembrane type-1" evidence="11">
    <location>
        <begin position="19"/>
        <end position="204"/>
    </location>
</feature>
<dbReference type="InterPro" id="IPR000515">
    <property type="entry name" value="MetI-like"/>
</dbReference>
<evidence type="ECO:0000256" key="5">
    <source>
        <dbReference type="ARBA" id="ARBA00022475"/>
    </source>
</evidence>
<keyword evidence="13" id="KW-1185">Reference proteome</keyword>
<evidence type="ECO:0000256" key="9">
    <source>
        <dbReference type="ARBA" id="ARBA00023136"/>
    </source>
</evidence>
<dbReference type="InterPro" id="IPR035906">
    <property type="entry name" value="MetI-like_sf"/>
</dbReference>
<keyword evidence="6 10" id="KW-0812">Transmembrane</keyword>
<keyword evidence="4 10" id="KW-0813">Transport</keyword>
<evidence type="ECO:0000256" key="2">
    <source>
        <dbReference type="ARBA" id="ARBA00004429"/>
    </source>
</evidence>
<sequence>MSFNFAIITDNLPQILAGLRLTIILWLVGTVAGMALGFLLALLQTSRHWQIRLLVSVYQSIFRGTPFLVQIFLLYYGGPLIGLMLSAEVAGVLGLALYSAAYFTEIFRAGFAAVHVGQAEAGRICGLSEFQILCHIQLPQMMVTITPALIGMFIVMSKETAILSVMTVPDITAVLSGIGSATFTYVETLLTLVLCYWALVGLTTWVGAKVERHMQRHLLPAQGKIV</sequence>
<keyword evidence="7" id="KW-0029">Amino-acid transport</keyword>